<protein>
    <submittedName>
        <fullName evidence="1">Uncharacterized protein</fullName>
    </submittedName>
</protein>
<dbReference type="Proteomes" id="UP001429601">
    <property type="component" value="Unassembled WGS sequence"/>
</dbReference>
<dbReference type="EMBL" id="JAAQQR010000010">
    <property type="protein sequence ID" value="NID06617.1"/>
    <property type="molecule type" value="Genomic_DNA"/>
</dbReference>
<gene>
    <name evidence="1" type="ORF">HBF26_17110</name>
</gene>
<sequence length="107" mass="11854">MDNETQRVDVCPHCRLPIEADQPSKWWAKSDSFGFKGSRAPTRRYRVHRVCPSYYSKQVDEVNDRYDDAVAKVAGNDAVIAAMNIARASELAQIESRAALARVGGAA</sequence>
<reference evidence="1 2" key="1">
    <citation type="journal article" date="2011" name="Curr. Microbiol.">
        <title>Luteibacter jiangsuensis sp. nov.: a methamidophos-degrading bacterium isolated from a methamidophos-manufacturing factory.</title>
        <authorList>
            <person name="Wang L."/>
            <person name="Wang G.L."/>
            <person name="Li S.P."/>
            <person name="Jiang J.D."/>
        </authorList>
    </citation>
    <scope>NUCLEOTIDE SEQUENCE [LARGE SCALE GENOMIC DNA]</scope>
    <source>
        <strain evidence="1 2">CGMCC 1.10133</strain>
    </source>
</reference>
<evidence type="ECO:0000313" key="1">
    <source>
        <dbReference type="EMBL" id="NID06617.1"/>
    </source>
</evidence>
<comment type="caution">
    <text evidence="1">The sequence shown here is derived from an EMBL/GenBank/DDBJ whole genome shotgun (WGS) entry which is preliminary data.</text>
</comment>
<dbReference type="RefSeq" id="WP_167129180.1">
    <property type="nucleotide sequence ID" value="NZ_JAAQQR010000010.1"/>
</dbReference>
<proteinExistence type="predicted"/>
<organism evidence="1 2">
    <name type="scientific">Luteibacter jiangsuensis</name>
    <dbReference type="NCBI Taxonomy" id="637577"/>
    <lineage>
        <taxon>Bacteria</taxon>
        <taxon>Pseudomonadati</taxon>
        <taxon>Pseudomonadota</taxon>
        <taxon>Gammaproteobacteria</taxon>
        <taxon>Lysobacterales</taxon>
        <taxon>Rhodanobacteraceae</taxon>
        <taxon>Luteibacter</taxon>
    </lineage>
</organism>
<accession>A0ABX0QAV6</accession>
<name>A0ABX0QAV6_9GAMM</name>
<evidence type="ECO:0000313" key="2">
    <source>
        <dbReference type="Proteomes" id="UP001429601"/>
    </source>
</evidence>
<keyword evidence="2" id="KW-1185">Reference proteome</keyword>